<reference evidence="6 7" key="1">
    <citation type="submission" date="2021-02" db="EMBL/GenBank/DDBJ databases">
        <title>Nitrogen-fixing ability and nitrogen fixation related genes of thermophilic fermentative bacteria in the genus Caldicellulosiruptor.</title>
        <authorList>
            <person name="Chen Y."/>
            <person name="Nishihara A."/>
            <person name="Haruta S."/>
        </authorList>
    </citation>
    <scope>NUCLEOTIDE SEQUENCE [LARGE SCALE GENOMIC DNA]</scope>
    <source>
        <strain evidence="6 7">YA01</strain>
    </source>
</reference>
<dbReference type="RefSeq" id="WP_207182387.1">
    <property type="nucleotide sequence ID" value="NZ_AP024480.1"/>
</dbReference>
<dbReference type="InterPro" id="IPR006145">
    <property type="entry name" value="PsdUridine_synth_RsuA/RluA"/>
</dbReference>
<evidence type="ECO:0000313" key="7">
    <source>
        <dbReference type="Proteomes" id="UP000663623"/>
    </source>
</evidence>
<sequence length="296" mass="34318">MKLIYVVKKEDLNMTYKQILQKRLSFSSTLMSRLKAHGQIRFIPPIYSIHQYPQENAVIEIDLISYKSNIVAVEGSIDILYEDNFFLFVNKPSGLPSHPSKGHYFDTIANYVEYYLNSKNLTTHIVNRLDKDTSGIVLFAKNSYFHSIVSYEFEKRRVDKTYIAIVHGILPKKSGFIEKPIKRSQHGIKREIHQDGYFASTYYEVIDSFGNFSVLKLKPITGRTHQLRIHLASIGYPIVGDCIYGEEKTQNTPLLLHAYSIRFNFKLINNKVYDITSPLPYYFHEFAGKHLEILCS</sequence>
<protein>
    <recommendedName>
        <fullName evidence="4">Pseudouridine synthase</fullName>
        <ecNumber evidence="4">5.4.99.-</ecNumber>
    </recommendedName>
</protein>
<keyword evidence="7" id="KW-1185">Reference proteome</keyword>
<dbReference type="InterPro" id="IPR006225">
    <property type="entry name" value="PsdUridine_synth_RluC/D"/>
</dbReference>
<evidence type="ECO:0000256" key="1">
    <source>
        <dbReference type="ARBA" id="ARBA00000073"/>
    </source>
</evidence>
<comment type="similarity">
    <text evidence="2 4">Belongs to the pseudouridine synthase RluA family.</text>
</comment>
<keyword evidence="3 4" id="KW-0413">Isomerase</keyword>
<dbReference type="PROSITE" id="PS01129">
    <property type="entry name" value="PSI_RLU"/>
    <property type="match status" value="1"/>
</dbReference>
<dbReference type="InterPro" id="IPR006224">
    <property type="entry name" value="PsdUridine_synth_RluA-like_CS"/>
</dbReference>
<dbReference type="Pfam" id="PF00849">
    <property type="entry name" value="PseudoU_synth_2"/>
    <property type="match status" value="1"/>
</dbReference>
<dbReference type="PANTHER" id="PTHR21600:SF44">
    <property type="entry name" value="RIBOSOMAL LARGE SUBUNIT PSEUDOURIDINE SYNTHASE D"/>
    <property type="match status" value="1"/>
</dbReference>
<evidence type="ECO:0000313" key="6">
    <source>
        <dbReference type="EMBL" id="BCS81146.1"/>
    </source>
</evidence>
<evidence type="ECO:0000256" key="3">
    <source>
        <dbReference type="ARBA" id="ARBA00023235"/>
    </source>
</evidence>
<evidence type="ECO:0000259" key="5">
    <source>
        <dbReference type="Pfam" id="PF00849"/>
    </source>
</evidence>
<evidence type="ECO:0000256" key="4">
    <source>
        <dbReference type="RuleBase" id="RU362028"/>
    </source>
</evidence>
<proteinExistence type="inferred from homology"/>
<dbReference type="EC" id="5.4.99.-" evidence="4"/>
<dbReference type="SUPFAM" id="SSF55120">
    <property type="entry name" value="Pseudouridine synthase"/>
    <property type="match status" value="1"/>
</dbReference>
<dbReference type="InterPro" id="IPR020103">
    <property type="entry name" value="PsdUridine_synth_cat_dom_sf"/>
</dbReference>
<dbReference type="PANTHER" id="PTHR21600">
    <property type="entry name" value="MITOCHONDRIAL RNA PSEUDOURIDINE SYNTHASE"/>
    <property type="match status" value="1"/>
</dbReference>
<evidence type="ECO:0000256" key="2">
    <source>
        <dbReference type="ARBA" id="ARBA00010876"/>
    </source>
</evidence>
<organism evidence="6 7">
    <name type="scientific">Caldicellulosiruptor diazotrophicus</name>
    <dbReference type="NCBI Taxonomy" id="2806205"/>
    <lineage>
        <taxon>Bacteria</taxon>
        <taxon>Bacillati</taxon>
        <taxon>Bacillota</taxon>
        <taxon>Bacillota incertae sedis</taxon>
        <taxon>Caldicellulosiruptorales</taxon>
        <taxon>Caldicellulosiruptoraceae</taxon>
        <taxon>Caldicellulosiruptor</taxon>
    </lineage>
</organism>
<dbReference type="NCBIfam" id="TIGR00005">
    <property type="entry name" value="rluA_subfam"/>
    <property type="match status" value="1"/>
</dbReference>
<dbReference type="EMBL" id="AP024480">
    <property type="protein sequence ID" value="BCS81146.1"/>
    <property type="molecule type" value="Genomic_DNA"/>
</dbReference>
<feature type="domain" description="Pseudouridine synthase RsuA/RluA-like" evidence="5">
    <location>
        <begin position="86"/>
        <end position="233"/>
    </location>
</feature>
<dbReference type="InterPro" id="IPR050188">
    <property type="entry name" value="RluA_PseudoU_synthase"/>
</dbReference>
<dbReference type="Gene3D" id="3.30.2350.10">
    <property type="entry name" value="Pseudouridine synthase"/>
    <property type="match status" value="1"/>
</dbReference>
<accession>A0ABN6ECP6</accession>
<comment type="function">
    <text evidence="4">Responsible for synthesis of pseudouridine from uracil.</text>
</comment>
<dbReference type="Proteomes" id="UP000663623">
    <property type="component" value="Chromosome"/>
</dbReference>
<gene>
    <name evidence="6" type="ORF">CaldiYA01_11060</name>
</gene>
<comment type="catalytic activity">
    <reaction evidence="1 4">
        <text>a uridine in RNA = a pseudouridine in RNA</text>
        <dbReference type="Rhea" id="RHEA:48348"/>
        <dbReference type="Rhea" id="RHEA-COMP:12068"/>
        <dbReference type="Rhea" id="RHEA-COMP:12069"/>
        <dbReference type="ChEBI" id="CHEBI:65314"/>
        <dbReference type="ChEBI" id="CHEBI:65315"/>
    </reaction>
</comment>
<dbReference type="CDD" id="cd02869">
    <property type="entry name" value="PseudoU_synth_RluA_like"/>
    <property type="match status" value="1"/>
</dbReference>
<name>A0ABN6ECP6_9FIRM</name>